<dbReference type="EMBL" id="FN653015">
    <property type="protein sequence ID" value="CBY20094.1"/>
    <property type="molecule type" value="Genomic_DNA"/>
</dbReference>
<sequence>MKNFFALVTGSMAQFNPLDATKELNRPGFDRQPSREMPSRDISPPSREMPGRPILSPQQSYQFSPATKDDFMNRPASREDFIGSILSNENCGLIDKFADDCRIASCKDEDRNRINFDDSSDIEVGTICRIKCRQVKATRCRCCKEGFIIAKKCPEDGDDDSCDLTADEGALYEGPNAIILTDIEATECQQRCFESGIEKCIAASYIKLRFNSVCWLFNDVSTRYGDEVKDRDMPQNRPVSGPASREIFGGPDFRSGRTQTNKKRKNKSIKAKPVQNKRVLDIPSYMMPGAPNESAMSQHIRSNGRAEDEPMMVSWFRKCQLSSADDDDEYDY</sequence>
<name>E4WQB0_OIKDI</name>
<gene>
    <name evidence="2" type="ORF">GSOID_T00000077001</name>
</gene>
<proteinExistence type="predicted"/>
<feature type="region of interest" description="Disordered" evidence="1">
    <location>
        <begin position="228"/>
        <end position="273"/>
    </location>
</feature>
<dbReference type="OrthoDB" id="10341473at2759"/>
<dbReference type="InParanoid" id="E4WQB0"/>
<evidence type="ECO:0000313" key="2">
    <source>
        <dbReference type="EMBL" id="CBY20094.1"/>
    </source>
</evidence>
<feature type="compositionally biased region" description="Basic and acidic residues" evidence="1">
    <location>
        <begin position="20"/>
        <end position="39"/>
    </location>
</feature>
<feature type="region of interest" description="Disordered" evidence="1">
    <location>
        <begin position="19"/>
        <end position="59"/>
    </location>
</feature>
<protein>
    <recommendedName>
        <fullName evidence="4">Apple domain-containing protein</fullName>
    </recommendedName>
</protein>
<reference evidence="2" key="1">
    <citation type="journal article" date="2010" name="Science">
        <title>Plasticity of animal genome architecture unmasked by rapid evolution of a pelagic tunicate.</title>
        <authorList>
            <person name="Denoeud F."/>
            <person name="Henriet S."/>
            <person name="Mungpakdee S."/>
            <person name="Aury J.M."/>
            <person name="Da Silva C."/>
            <person name="Brinkmann H."/>
            <person name="Mikhaleva J."/>
            <person name="Olsen L.C."/>
            <person name="Jubin C."/>
            <person name="Canestro C."/>
            <person name="Bouquet J.M."/>
            <person name="Danks G."/>
            <person name="Poulain J."/>
            <person name="Campsteijn C."/>
            <person name="Adamski M."/>
            <person name="Cross I."/>
            <person name="Yadetie F."/>
            <person name="Muffato M."/>
            <person name="Louis A."/>
            <person name="Butcher S."/>
            <person name="Tsagkogeorga G."/>
            <person name="Konrad A."/>
            <person name="Singh S."/>
            <person name="Jensen M.F."/>
            <person name="Cong E.H."/>
            <person name="Eikeseth-Otteraa H."/>
            <person name="Noel B."/>
            <person name="Anthouard V."/>
            <person name="Porcel B.M."/>
            <person name="Kachouri-Lafond R."/>
            <person name="Nishino A."/>
            <person name="Ugolini M."/>
            <person name="Chourrout P."/>
            <person name="Nishida H."/>
            <person name="Aasland R."/>
            <person name="Huzurbazar S."/>
            <person name="Westhof E."/>
            <person name="Delsuc F."/>
            <person name="Lehrach H."/>
            <person name="Reinhardt R."/>
            <person name="Weissenbach J."/>
            <person name="Roy S.W."/>
            <person name="Artiguenave F."/>
            <person name="Postlethwait J.H."/>
            <person name="Manak J.R."/>
            <person name="Thompson E.M."/>
            <person name="Jaillon O."/>
            <person name="Du Pasquier L."/>
            <person name="Boudinot P."/>
            <person name="Liberles D.A."/>
            <person name="Volff J.N."/>
            <person name="Philippe H."/>
            <person name="Lenhard B."/>
            <person name="Roest Crollius H."/>
            <person name="Wincker P."/>
            <person name="Chourrout D."/>
        </authorList>
    </citation>
    <scope>NUCLEOTIDE SEQUENCE [LARGE SCALE GENOMIC DNA]</scope>
</reference>
<feature type="compositionally biased region" description="Basic residues" evidence="1">
    <location>
        <begin position="260"/>
        <end position="270"/>
    </location>
</feature>
<evidence type="ECO:0000313" key="3">
    <source>
        <dbReference type="Proteomes" id="UP000001307"/>
    </source>
</evidence>
<organism evidence="2">
    <name type="scientific">Oikopleura dioica</name>
    <name type="common">Tunicate</name>
    <dbReference type="NCBI Taxonomy" id="34765"/>
    <lineage>
        <taxon>Eukaryota</taxon>
        <taxon>Metazoa</taxon>
        <taxon>Chordata</taxon>
        <taxon>Tunicata</taxon>
        <taxon>Appendicularia</taxon>
        <taxon>Copelata</taxon>
        <taxon>Oikopleuridae</taxon>
        <taxon>Oikopleura</taxon>
    </lineage>
</organism>
<dbReference type="Proteomes" id="UP000001307">
    <property type="component" value="Unassembled WGS sequence"/>
</dbReference>
<evidence type="ECO:0008006" key="4">
    <source>
        <dbReference type="Google" id="ProtNLM"/>
    </source>
</evidence>
<evidence type="ECO:0000256" key="1">
    <source>
        <dbReference type="SAM" id="MobiDB-lite"/>
    </source>
</evidence>
<keyword evidence="3" id="KW-1185">Reference proteome</keyword>
<dbReference type="AlphaFoldDB" id="E4WQB0"/>
<accession>E4WQB0</accession>